<dbReference type="Proteomes" id="UP000284219">
    <property type="component" value="Unassembled WGS sequence"/>
</dbReference>
<evidence type="ECO:0000313" key="6">
    <source>
        <dbReference type="Proteomes" id="UP000284219"/>
    </source>
</evidence>
<dbReference type="PANTHER" id="PTHR34698:SF2">
    <property type="entry name" value="5-OXOPROLINASE SUBUNIT B"/>
    <property type="match status" value="1"/>
</dbReference>
<dbReference type="Gene3D" id="3.30.1360.40">
    <property type="match status" value="1"/>
</dbReference>
<evidence type="ECO:0000256" key="1">
    <source>
        <dbReference type="ARBA" id="ARBA00022741"/>
    </source>
</evidence>
<evidence type="ECO:0000313" key="5">
    <source>
        <dbReference type="EMBL" id="RKD21774.1"/>
    </source>
</evidence>
<proteinExistence type="predicted"/>
<dbReference type="Pfam" id="PF02682">
    <property type="entry name" value="CT_C_D"/>
    <property type="match status" value="1"/>
</dbReference>
<reference evidence="5 6" key="1">
    <citation type="submission" date="2016-08" db="EMBL/GenBank/DDBJ databases">
        <title>Novel Firmicute Genomes.</title>
        <authorList>
            <person name="Poppleton D.I."/>
            <person name="Gribaldo S."/>
        </authorList>
    </citation>
    <scope>NUCLEOTIDE SEQUENCE [LARGE SCALE GENOMIC DNA]</scope>
    <source>
        <strain evidence="5 6">RAOx-1</strain>
    </source>
</reference>
<organism evidence="5 6">
    <name type="scientific">Ammoniphilus oxalaticus</name>
    <dbReference type="NCBI Taxonomy" id="66863"/>
    <lineage>
        <taxon>Bacteria</taxon>
        <taxon>Bacillati</taxon>
        <taxon>Bacillota</taxon>
        <taxon>Bacilli</taxon>
        <taxon>Bacillales</taxon>
        <taxon>Paenibacillaceae</taxon>
        <taxon>Aneurinibacillus group</taxon>
        <taxon>Ammoniphilus</taxon>
    </lineage>
</organism>
<sequence>MKQVEFSALGDSAVLIRFGLEIDERIQQRVTLFMNALEQEPFSGWIECVPGYSSVAVFYDPMIVFDYHQSEQKQGEKTGSPHLIVVSLLKDRLKMLELCAVSKARTVEIPVCYDFEFGPDLKEVAAFHRLDIDELIQIHTECEYLVFLVGFSPGFPYLGGLDPRIATPRKKSPRLVIPAGSVGIGGEQTGIYPIASPGGWQLIGRTPLRLFCPDQRQPSLLQAGDRVRFRRIDREQYERLKVNEK</sequence>
<dbReference type="InterPro" id="IPR010016">
    <property type="entry name" value="PxpB"/>
</dbReference>
<dbReference type="GO" id="GO:0005524">
    <property type="term" value="F:ATP binding"/>
    <property type="evidence" value="ECO:0007669"/>
    <property type="project" value="UniProtKB-KW"/>
</dbReference>
<gene>
    <name evidence="5" type="ORF">BEP19_14225</name>
</gene>
<keyword evidence="2" id="KW-0378">Hydrolase</keyword>
<dbReference type="EMBL" id="MCHY01000011">
    <property type="protein sequence ID" value="RKD21774.1"/>
    <property type="molecule type" value="Genomic_DNA"/>
</dbReference>
<keyword evidence="3" id="KW-0067">ATP-binding</keyword>
<accession>A0A419SEX8</accession>
<protein>
    <submittedName>
        <fullName evidence="5">Kinase inhibitor</fullName>
    </submittedName>
</protein>
<dbReference type="OrthoDB" id="9778567at2"/>
<name>A0A419SEX8_9BACL</name>
<evidence type="ECO:0000256" key="3">
    <source>
        <dbReference type="ARBA" id="ARBA00022840"/>
    </source>
</evidence>
<feature type="domain" description="Carboxyltransferase" evidence="4">
    <location>
        <begin position="4"/>
        <end position="221"/>
    </location>
</feature>
<evidence type="ECO:0000256" key="2">
    <source>
        <dbReference type="ARBA" id="ARBA00022801"/>
    </source>
</evidence>
<dbReference type="InterPro" id="IPR003833">
    <property type="entry name" value="CT_C_D"/>
</dbReference>
<dbReference type="SUPFAM" id="SSF160467">
    <property type="entry name" value="PH0987 N-terminal domain-like"/>
    <property type="match status" value="1"/>
</dbReference>
<keyword evidence="1" id="KW-0547">Nucleotide-binding</keyword>
<dbReference type="SMART" id="SM00796">
    <property type="entry name" value="AHS1"/>
    <property type="match status" value="1"/>
</dbReference>
<dbReference type="PANTHER" id="PTHR34698">
    <property type="entry name" value="5-OXOPROLINASE SUBUNIT B"/>
    <property type="match status" value="1"/>
</dbReference>
<evidence type="ECO:0000259" key="4">
    <source>
        <dbReference type="SMART" id="SM00796"/>
    </source>
</evidence>
<dbReference type="SUPFAM" id="SSF50891">
    <property type="entry name" value="Cyclophilin-like"/>
    <property type="match status" value="1"/>
</dbReference>
<dbReference type="AlphaFoldDB" id="A0A419SEX8"/>
<dbReference type="GO" id="GO:0016787">
    <property type="term" value="F:hydrolase activity"/>
    <property type="evidence" value="ECO:0007669"/>
    <property type="project" value="UniProtKB-KW"/>
</dbReference>
<keyword evidence="6" id="KW-1185">Reference proteome</keyword>
<dbReference type="InterPro" id="IPR029000">
    <property type="entry name" value="Cyclophilin-like_dom_sf"/>
</dbReference>
<dbReference type="RefSeq" id="WP_120190892.1">
    <property type="nucleotide sequence ID" value="NZ_MCHY01000011.1"/>
</dbReference>
<dbReference type="NCBIfam" id="TIGR00370">
    <property type="entry name" value="5-oxoprolinase subunit PxpB"/>
    <property type="match status" value="1"/>
</dbReference>
<dbReference type="Gene3D" id="2.40.100.10">
    <property type="entry name" value="Cyclophilin-like"/>
    <property type="match status" value="1"/>
</dbReference>
<comment type="caution">
    <text evidence="5">The sequence shown here is derived from an EMBL/GenBank/DDBJ whole genome shotgun (WGS) entry which is preliminary data.</text>
</comment>